<feature type="transmembrane region" description="Helical" evidence="1">
    <location>
        <begin position="258"/>
        <end position="277"/>
    </location>
</feature>
<sequence>MRKISTGLALMLLVAGNLSSIFSEAMVKTIGNNDSIFQFILFRQITAVVILLPWCYGSPAKNFKVGIWWHILRGHVWLIGMFFTVIALTSLPLATASAIFYAAPLIMLMFASLFFQETISRFSIVSVIMGFIGVLIVIRPTELSWAAISALLVAFYLAINNLLIRKLPKEQSVTQTLFMTNLVGIPSALIATTWENATIQFDLFWPAAASTTFILVYAGFGILAYRAVESHKIAAAEYSGLVSAIIVGIVMFNEVPDLMTIIGSTIIILPLFFLANINKKSSPVRAT</sequence>
<protein>
    <submittedName>
        <fullName evidence="3">Membrane protein</fullName>
    </submittedName>
</protein>
<reference evidence="4" key="1">
    <citation type="journal article" date="2019" name="Int. J. Syst. Evol. Microbiol.">
        <title>The Global Catalogue of Microorganisms (GCM) 10K type strain sequencing project: providing services to taxonomists for standard genome sequencing and annotation.</title>
        <authorList>
            <consortium name="The Broad Institute Genomics Platform"/>
            <consortium name="The Broad Institute Genome Sequencing Center for Infectious Disease"/>
            <person name="Wu L."/>
            <person name="Ma J."/>
        </authorList>
    </citation>
    <scope>NUCLEOTIDE SEQUENCE [LARGE SCALE GENOMIC DNA]</scope>
    <source>
        <strain evidence="4">NBRC 108723</strain>
    </source>
</reference>
<keyword evidence="1" id="KW-0472">Membrane</keyword>
<dbReference type="RefSeq" id="WP_284193854.1">
    <property type="nucleotide sequence ID" value="NZ_BSPW01000090.1"/>
</dbReference>
<feature type="transmembrane region" description="Helical" evidence="1">
    <location>
        <begin position="67"/>
        <end position="88"/>
    </location>
</feature>
<evidence type="ECO:0000259" key="2">
    <source>
        <dbReference type="Pfam" id="PF00892"/>
    </source>
</evidence>
<name>A0ABQ6F592_9VIBR</name>
<evidence type="ECO:0000256" key="1">
    <source>
        <dbReference type="SAM" id="Phobius"/>
    </source>
</evidence>
<dbReference type="InterPro" id="IPR037185">
    <property type="entry name" value="EmrE-like"/>
</dbReference>
<feature type="transmembrane region" description="Helical" evidence="1">
    <location>
        <begin position="36"/>
        <end position="55"/>
    </location>
</feature>
<evidence type="ECO:0000313" key="3">
    <source>
        <dbReference type="EMBL" id="GLT20025.1"/>
    </source>
</evidence>
<keyword evidence="1" id="KW-1133">Transmembrane helix</keyword>
<evidence type="ECO:0000313" key="4">
    <source>
        <dbReference type="Proteomes" id="UP001157138"/>
    </source>
</evidence>
<dbReference type="EMBL" id="BSPW01000090">
    <property type="protein sequence ID" value="GLT20025.1"/>
    <property type="molecule type" value="Genomic_DNA"/>
</dbReference>
<accession>A0ABQ6F592</accession>
<keyword evidence="4" id="KW-1185">Reference proteome</keyword>
<feature type="transmembrane region" description="Helical" evidence="1">
    <location>
        <begin position="144"/>
        <end position="164"/>
    </location>
</feature>
<feature type="transmembrane region" description="Helical" evidence="1">
    <location>
        <begin position="94"/>
        <end position="115"/>
    </location>
</feature>
<dbReference type="SUPFAM" id="SSF103481">
    <property type="entry name" value="Multidrug resistance efflux transporter EmrE"/>
    <property type="match status" value="2"/>
</dbReference>
<feature type="transmembrane region" description="Helical" evidence="1">
    <location>
        <begin position="203"/>
        <end position="223"/>
    </location>
</feature>
<feature type="transmembrane region" description="Helical" evidence="1">
    <location>
        <begin position="122"/>
        <end position="138"/>
    </location>
</feature>
<keyword evidence="1" id="KW-0812">Transmembrane</keyword>
<dbReference type="InterPro" id="IPR000620">
    <property type="entry name" value="EamA_dom"/>
</dbReference>
<dbReference type="Pfam" id="PF00892">
    <property type="entry name" value="EamA"/>
    <property type="match status" value="1"/>
</dbReference>
<feature type="transmembrane region" description="Helical" evidence="1">
    <location>
        <begin position="176"/>
        <end position="197"/>
    </location>
</feature>
<proteinExistence type="predicted"/>
<organism evidence="3 4">
    <name type="scientific">Vibrio zhanjiangensis</name>
    <dbReference type="NCBI Taxonomy" id="1046128"/>
    <lineage>
        <taxon>Bacteria</taxon>
        <taxon>Pseudomonadati</taxon>
        <taxon>Pseudomonadota</taxon>
        <taxon>Gammaproteobacteria</taxon>
        <taxon>Vibrionales</taxon>
        <taxon>Vibrionaceae</taxon>
        <taxon>Vibrio</taxon>
    </lineage>
</organism>
<dbReference type="PANTHER" id="PTHR22911:SF103">
    <property type="entry name" value="BLR2811 PROTEIN"/>
    <property type="match status" value="1"/>
</dbReference>
<gene>
    <name evidence="3" type="ORF">GCM10007938_38080</name>
</gene>
<feature type="domain" description="EamA" evidence="2">
    <location>
        <begin position="10"/>
        <end position="138"/>
    </location>
</feature>
<dbReference type="PANTHER" id="PTHR22911">
    <property type="entry name" value="ACYL-MALONYL CONDENSING ENZYME-RELATED"/>
    <property type="match status" value="1"/>
</dbReference>
<feature type="transmembrane region" description="Helical" evidence="1">
    <location>
        <begin position="235"/>
        <end position="252"/>
    </location>
</feature>
<dbReference type="Proteomes" id="UP001157138">
    <property type="component" value="Unassembled WGS sequence"/>
</dbReference>
<comment type="caution">
    <text evidence="3">The sequence shown here is derived from an EMBL/GenBank/DDBJ whole genome shotgun (WGS) entry which is preliminary data.</text>
</comment>